<dbReference type="AlphaFoldDB" id="F6DAR3"/>
<dbReference type="EMBL" id="CP002776">
    <property type="protein sequence ID" value="AEG31156.1"/>
    <property type="molecule type" value="Genomic_DNA"/>
</dbReference>
<dbReference type="eggNOG" id="COG4680">
    <property type="taxonomic scope" value="Bacteria"/>
</dbReference>
<dbReference type="STRING" id="717773.Thicy_0382"/>
<sequence length="99" mass="11635">MRIISRAMLRDFWETPAFSDAEQALKAWYDEAKHADWQTPQDIKDQFRNASFVGNNRVVFNIHGNKYRLVVAINYSFSVCYVRFVGTHKQYDKIDVATI</sequence>
<gene>
    <name evidence="1" type="ordered locus">Thicy_0382</name>
</gene>
<keyword evidence="2" id="KW-1185">Reference proteome</keyword>
<proteinExistence type="predicted"/>
<dbReference type="RefSeq" id="WP_013834937.1">
    <property type="nucleotide sequence ID" value="NC_015581.1"/>
</dbReference>
<name>F6DAR3_THICA</name>
<protein>
    <recommendedName>
        <fullName evidence="3">Toxin-antitoxin system, toxin component, RelE family</fullName>
    </recommendedName>
</protein>
<evidence type="ECO:0000313" key="2">
    <source>
        <dbReference type="Proteomes" id="UP000009232"/>
    </source>
</evidence>
<dbReference type="InterPro" id="IPR018669">
    <property type="entry name" value="Toxin_HigB"/>
</dbReference>
<evidence type="ECO:0000313" key="1">
    <source>
        <dbReference type="EMBL" id="AEG31156.1"/>
    </source>
</evidence>
<evidence type="ECO:0008006" key="3">
    <source>
        <dbReference type="Google" id="ProtNLM"/>
    </source>
</evidence>
<dbReference type="KEGG" id="tcy:Thicy_0382"/>
<dbReference type="HOGENOM" id="CLU_153067_3_0_6"/>
<dbReference type="OrthoDB" id="9799912at2"/>
<dbReference type="Pfam" id="PF09907">
    <property type="entry name" value="HigB_toxin"/>
    <property type="match status" value="1"/>
</dbReference>
<reference evidence="1 2" key="1">
    <citation type="submission" date="2011-05" db="EMBL/GenBank/DDBJ databases">
        <title>Complete sequence of Thioalkalimicrobium cyclicum ALM1.</title>
        <authorList>
            <consortium name="US DOE Joint Genome Institute"/>
            <person name="Lucas S."/>
            <person name="Han J."/>
            <person name="Lapidus A."/>
            <person name="Cheng J.-F."/>
            <person name="Goodwin L."/>
            <person name="Pitluck S."/>
            <person name="Peters L."/>
            <person name="Mikhailova N."/>
            <person name="Davenport K."/>
            <person name="Han C."/>
            <person name="Tapia R."/>
            <person name="Land M."/>
            <person name="Hauser L."/>
            <person name="Kyrpides N."/>
            <person name="Ivanova N."/>
            <person name="Pagani I."/>
            <person name="Kappler U."/>
            <person name="Woyke T."/>
        </authorList>
    </citation>
    <scope>NUCLEOTIDE SEQUENCE [LARGE SCALE GENOMIC DNA]</scope>
    <source>
        <strain evidence="2">DSM 14477 / JCM 11371 / ALM1</strain>
    </source>
</reference>
<dbReference type="GO" id="GO:0003723">
    <property type="term" value="F:RNA binding"/>
    <property type="evidence" value="ECO:0007669"/>
    <property type="project" value="InterPro"/>
</dbReference>
<dbReference type="GO" id="GO:0110001">
    <property type="term" value="C:toxin-antitoxin complex"/>
    <property type="evidence" value="ECO:0007669"/>
    <property type="project" value="InterPro"/>
</dbReference>
<dbReference type="GO" id="GO:0004519">
    <property type="term" value="F:endonuclease activity"/>
    <property type="evidence" value="ECO:0007669"/>
    <property type="project" value="InterPro"/>
</dbReference>
<accession>F6DAR3</accession>
<organism evidence="1 2">
    <name type="scientific">Thiomicrospira cyclica (strain DSM 14477 / JCM 11371 / ALM1)</name>
    <name type="common">Thioalkalimicrobium cyclicum</name>
    <dbReference type="NCBI Taxonomy" id="717773"/>
    <lineage>
        <taxon>Bacteria</taxon>
        <taxon>Pseudomonadati</taxon>
        <taxon>Pseudomonadota</taxon>
        <taxon>Gammaproteobacteria</taxon>
        <taxon>Thiotrichales</taxon>
        <taxon>Piscirickettsiaceae</taxon>
        <taxon>Thiomicrospira</taxon>
    </lineage>
</organism>
<dbReference type="Proteomes" id="UP000009232">
    <property type="component" value="Chromosome"/>
</dbReference>